<name>A0A1I8IYF0_9PLAT</name>
<dbReference type="WBParaSite" id="maker-uti_cns_0019811-snap-gene-0.1-mRNA-1">
    <property type="protein sequence ID" value="maker-uti_cns_0019811-snap-gene-0.1-mRNA-1"/>
    <property type="gene ID" value="maker-uti_cns_0019811-snap-gene-0.1"/>
</dbReference>
<sequence>MPTLIAQPPPSLLLTPRHRRCQIGQRVPIRWSRAAMARGLFPAAEPLHRPQLLPVWWHVRLLRHH</sequence>
<evidence type="ECO:0000313" key="1">
    <source>
        <dbReference type="Proteomes" id="UP000095280"/>
    </source>
</evidence>
<dbReference type="Proteomes" id="UP000095280">
    <property type="component" value="Unplaced"/>
</dbReference>
<organism evidence="1 2">
    <name type="scientific">Macrostomum lignano</name>
    <dbReference type="NCBI Taxonomy" id="282301"/>
    <lineage>
        <taxon>Eukaryota</taxon>
        <taxon>Metazoa</taxon>
        <taxon>Spiralia</taxon>
        <taxon>Lophotrochozoa</taxon>
        <taxon>Platyhelminthes</taxon>
        <taxon>Rhabditophora</taxon>
        <taxon>Macrostomorpha</taxon>
        <taxon>Macrostomida</taxon>
        <taxon>Macrostomidae</taxon>
        <taxon>Macrostomum</taxon>
    </lineage>
</organism>
<accession>A0A1I8IYF0</accession>
<reference evidence="2" key="1">
    <citation type="submission" date="2016-11" db="UniProtKB">
        <authorList>
            <consortium name="WormBaseParasite"/>
        </authorList>
    </citation>
    <scope>IDENTIFICATION</scope>
</reference>
<proteinExistence type="predicted"/>
<keyword evidence="1" id="KW-1185">Reference proteome</keyword>
<dbReference type="AlphaFoldDB" id="A0A1I8IYF0"/>
<evidence type="ECO:0000313" key="2">
    <source>
        <dbReference type="WBParaSite" id="maker-uti_cns_0019811-snap-gene-0.1-mRNA-1"/>
    </source>
</evidence>
<protein>
    <submittedName>
        <fullName evidence="2">Uncharacterized protein</fullName>
    </submittedName>
</protein>